<protein>
    <submittedName>
        <fullName evidence="3">Metal-dependent hydrolase</fullName>
    </submittedName>
</protein>
<dbReference type="InterPro" id="IPR005135">
    <property type="entry name" value="Endo/exonuclease/phosphatase"/>
</dbReference>
<dbReference type="Proteomes" id="UP000294225">
    <property type="component" value="Unassembled WGS sequence"/>
</dbReference>
<organism evidence="3 4">
    <name type="scientific">Kribbella speibonae</name>
    <dbReference type="NCBI Taxonomy" id="1572660"/>
    <lineage>
        <taxon>Bacteria</taxon>
        <taxon>Bacillati</taxon>
        <taxon>Actinomycetota</taxon>
        <taxon>Actinomycetes</taxon>
        <taxon>Propionibacteriales</taxon>
        <taxon>Kribbellaceae</taxon>
        <taxon>Kribbella</taxon>
    </lineage>
</organism>
<name>A0A4R0IDZ9_9ACTN</name>
<evidence type="ECO:0000313" key="3">
    <source>
        <dbReference type="EMBL" id="TCC29406.1"/>
    </source>
</evidence>
<dbReference type="InterPro" id="IPR051916">
    <property type="entry name" value="GPI-anchor_lipid_remodeler"/>
</dbReference>
<dbReference type="EMBL" id="SJKC01000009">
    <property type="protein sequence ID" value="TCC29406.1"/>
    <property type="molecule type" value="Genomic_DNA"/>
</dbReference>
<dbReference type="SUPFAM" id="SSF56219">
    <property type="entry name" value="DNase I-like"/>
    <property type="match status" value="1"/>
</dbReference>
<gene>
    <name evidence="3" type="ORF">E0H92_40960</name>
</gene>
<dbReference type="Pfam" id="PF03372">
    <property type="entry name" value="Exo_endo_phos"/>
    <property type="match status" value="1"/>
</dbReference>
<dbReference type="InterPro" id="IPR036691">
    <property type="entry name" value="Endo/exonu/phosph_ase_sf"/>
</dbReference>
<dbReference type="PANTHER" id="PTHR14859">
    <property type="entry name" value="CALCOFLUOR WHITE HYPERSENSITIVE PROTEIN PRECURSOR"/>
    <property type="match status" value="1"/>
</dbReference>
<reference evidence="3 4" key="1">
    <citation type="submission" date="2019-02" db="EMBL/GenBank/DDBJ databases">
        <title>Kribbella capetownensis sp. nov. and Kribbella speibonae sp. nov., isolated from soil.</title>
        <authorList>
            <person name="Curtis S.M."/>
            <person name="Norton I."/>
            <person name="Everest G.J."/>
            <person name="Meyers P.R."/>
        </authorList>
    </citation>
    <scope>NUCLEOTIDE SEQUENCE [LARGE SCALE GENOMIC DNA]</scope>
    <source>
        <strain evidence="3 4">YM55</strain>
    </source>
</reference>
<feature type="signal peptide" evidence="1">
    <location>
        <begin position="1"/>
        <end position="25"/>
    </location>
</feature>
<dbReference type="AlphaFoldDB" id="A0A4R0IDZ9"/>
<feature type="chain" id="PRO_5020512883" evidence="1">
    <location>
        <begin position="26"/>
        <end position="270"/>
    </location>
</feature>
<dbReference type="GO" id="GO:0016787">
    <property type="term" value="F:hydrolase activity"/>
    <property type="evidence" value="ECO:0007669"/>
    <property type="project" value="UniProtKB-KW"/>
</dbReference>
<evidence type="ECO:0000259" key="2">
    <source>
        <dbReference type="Pfam" id="PF03372"/>
    </source>
</evidence>
<comment type="caution">
    <text evidence="3">The sequence shown here is derived from an EMBL/GenBank/DDBJ whole genome shotgun (WGS) entry which is preliminary data.</text>
</comment>
<proteinExistence type="predicted"/>
<dbReference type="Gene3D" id="3.60.10.10">
    <property type="entry name" value="Endonuclease/exonuclease/phosphatase"/>
    <property type="match status" value="1"/>
</dbReference>
<dbReference type="GO" id="GO:0006506">
    <property type="term" value="P:GPI anchor biosynthetic process"/>
    <property type="evidence" value="ECO:0007669"/>
    <property type="project" value="TreeGrafter"/>
</dbReference>
<dbReference type="RefSeq" id="WP_131500112.1">
    <property type="nucleotide sequence ID" value="NZ_SJKC01000009.1"/>
</dbReference>
<accession>A0A4R0IDZ9</accession>
<evidence type="ECO:0000313" key="4">
    <source>
        <dbReference type="Proteomes" id="UP000294225"/>
    </source>
</evidence>
<evidence type="ECO:0000256" key="1">
    <source>
        <dbReference type="SAM" id="SignalP"/>
    </source>
</evidence>
<keyword evidence="1" id="KW-0732">Signal</keyword>
<sequence>MRRSGMFAALAGCLLLAVSPLTAHAKVEATTVKTLTFNIHHGAGVDGRLDLERVAKTIEASGAAVVGLQEVDKFFDARSNWVDQPAWLAARLQMNYVFAANLDWDPAEPGKPRRQYGTLVLSKYPIVDSRNTLLPLHAGSEQRGLLETLIDVNGTPLRFADTHLTTINDGERIEQVNAIVALMKDAPEATLLVGDLNAVPTSAEVKTLTTHWTDTWPQKGFGLGLTSPVPLPTKRIDYHLHSSQLVPTAASVPVSFASDHLPVAATYSLS</sequence>
<feature type="domain" description="Endonuclease/exonuclease/phosphatase" evidence="2">
    <location>
        <begin position="35"/>
        <end position="260"/>
    </location>
</feature>
<dbReference type="GO" id="GO:0016020">
    <property type="term" value="C:membrane"/>
    <property type="evidence" value="ECO:0007669"/>
    <property type="project" value="GOC"/>
</dbReference>
<keyword evidence="3" id="KW-0378">Hydrolase</keyword>
<dbReference type="PANTHER" id="PTHR14859:SF15">
    <property type="entry name" value="ENDONUCLEASE_EXONUCLEASE_PHOSPHATASE DOMAIN-CONTAINING PROTEIN"/>
    <property type="match status" value="1"/>
</dbReference>